<dbReference type="InterPro" id="IPR035965">
    <property type="entry name" value="PAS-like_dom_sf"/>
</dbReference>
<evidence type="ECO:0000313" key="9">
    <source>
        <dbReference type="Proteomes" id="UP000309676"/>
    </source>
</evidence>
<feature type="transmembrane region" description="Helical" evidence="3">
    <location>
        <begin position="168"/>
        <end position="191"/>
    </location>
</feature>
<keyword evidence="1" id="KW-0805">Transcription regulation</keyword>
<dbReference type="EMBL" id="VCIW01000006">
    <property type="protein sequence ID" value="TLS51976.1"/>
    <property type="molecule type" value="Genomic_DNA"/>
</dbReference>
<feature type="transmembrane region" description="Helical" evidence="3">
    <location>
        <begin position="137"/>
        <end position="156"/>
    </location>
</feature>
<sequence>MEILMIVASFAFAVGCSYFALSITAKSTFKLASVNLGLMLIASVVMGTGSWAMHYVAMLTVRFEGLEMTYSAPLVFISLFVPILSAYAALVPVSLPLSEGVRSFIGTVVVTMGVSSLHLIGMSALQMNAVLAYDHTLLLAAILFALTASHVGFRLFNYERFRRTRFRIAWSSLWLGGSMVGMHFLAIAGSTAIPIGAMGAEAPTGIDEGNLFRTVVVVLCVMFTLTLAAYHFARRAGIRLEALLESETLYSSIFAGAMNAILVLRPDPALTIADVNDQACKLLGKSKQELSEAPLGQVVPEHARRFVNDGPHGREEEWDLTSAEGGVRLAQAITGLVEIDEFTRYRVTFLRDITSLRMTRMITGVFRPLSLLTISGMPSDMLLPILQHLTPTLFPHTAIRFDPAPAAQTFEPIPSAVPRTREIILWDGTLLGRLTLTRKSEQGPDPDGMEEVWLDKCADLLEISISGENGAQSADNGLDTLTGVVNEELKFEYVGHTAGRLLGYEPEELENGSLLELYHPDDLKMFLLRVRRSEDLKTPYRHQVRLRHKEGSWVDFHMIIAASVRQEHAKIVFMAQRTAEKRAFGFRYDENEKYDFLFDHHPGPVVCIGLDGRFLKVNRELESLTGYRSDELLGESFEKVVWAGDIEKTRAHVEKAANGGASSYEIRIRRKDGRVVPLQVTNFPAVEGAEVMGVFGISIDATSLGRGAAENGEKEGDDGEAADDQAAKMTKREKEVIRLINYGMSNKEIATELAISENTVKNHISNIFAKLSISDRNQVPMLPPDCPSDRD</sequence>
<dbReference type="PROSITE" id="PS50043">
    <property type="entry name" value="HTH_LUXR_2"/>
    <property type="match status" value="1"/>
</dbReference>
<feature type="transmembrane region" description="Helical" evidence="3">
    <location>
        <begin position="70"/>
        <end position="91"/>
    </location>
</feature>
<dbReference type="PROSITE" id="PS00622">
    <property type="entry name" value="HTH_LUXR_1"/>
    <property type="match status" value="1"/>
</dbReference>
<dbReference type="Gene3D" id="1.10.10.10">
    <property type="entry name" value="Winged helix-like DNA-binding domain superfamily/Winged helix DNA-binding domain"/>
    <property type="match status" value="1"/>
</dbReference>
<dbReference type="SMART" id="SM00421">
    <property type="entry name" value="HTH_LUXR"/>
    <property type="match status" value="1"/>
</dbReference>
<dbReference type="PANTHER" id="PTHR35152">
    <property type="entry name" value="DOMAIN SIGNALLING PROTEIN, PUTATIVE (AFU_ORTHOLOGUE AFUA_5G11310)-RELATED"/>
    <property type="match status" value="1"/>
</dbReference>
<dbReference type="GO" id="GO:0003677">
    <property type="term" value="F:DNA binding"/>
    <property type="evidence" value="ECO:0007669"/>
    <property type="project" value="InterPro"/>
</dbReference>
<evidence type="ECO:0000259" key="7">
    <source>
        <dbReference type="PROSITE" id="PS50924"/>
    </source>
</evidence>
<dbReference type="Pfam" id="PF08447">
    <property type="entry name" value="PAS_3"/>
    <property type="match status" value="1"/>
</dbReference>
<dbReference type="InterPro" id="IPR013656">
    <property type="entry name" value="PAS_4"/>
</dbReference>
<keyword evidence="9" id="KW-1185">Reference proteome</keyword>
<evidence type="ECO:0000256" key="4">
    <source>
        <dbReference type="SAM" id="MobiDB-lite"/>
    </source>
</evidence>
<proteinExistence type="predicted"/>
<feature type="domain" description="PAS" evidence="6">
    <location>
        <begin position="484"/>
        <end position="522"/>
    </location>
</feature>
<gene>
    <name evidence="8" type="ORF">FE782_11385</name>
</gene>
<dbReference type="SMART" id="SM00091">
    <property type="entry name" value="PAS"/>
    <property type="match status" value="3"/>
</dbReference>
<dbReference type="CDD" id="cd06170">
    <property type="entry name" value="LuxR_C_like"/>
    <property type="match status" value="1"/>
</dbReference>
<protein>
    <submittedName>
        <fullName evidence="8">PAS domain S-box protein</fullName>
    </submittedName>
</protein>
<comment type="caution">
    <text evidence="8">The sequence shown here is derived from an EMBL/GenBank/DDBJ whole genome shotgun (WGS) entry which is preliminary data.</text>
</comment>
<dbReference type="OrthoDB" id="9815750at2"/>
<dbReference type="InterPro" id="IPR016032">
    <property type="entry name" value="Sig_transdc_resp-reg_C-effctor"/>
</dbReference>
<dbReference type="AlphaFoldDB" id="A0A5R9GCB8"/>
<name>A0A5R9GCB8_9BACL</name>
<dbReference type="Pfam" id="PF08448">
    <property type="entry name" value="PAS_4"/>
    <property type="match status" value="1"/>
</dbReference>
<reference evidence="8 9" key="1">
    <citation type="submission" date="2019-05" db="EMBL/GenBank/DDBJ databases">
        <authorList>
            <person name="Narsing Rao M.P."/>
            <person name="Li W.J."/>
        </authorList>
    </citation>
    <scope>NUCLEOTIDE SEQUENCE [LARGE SCALE GENOMIC DNA]</scope>
    <source>
        <strain evidence="8 9">SYSU_K30003</strain>
    </source>
</reference>
<feature type="transmembrane region" description="Helical" evidence="3">
    <location>
        <begin position="6"/>
        <end position="24"/>
    </location>
</feature>
<evidence type="ECO:0000259" key="6">
    <source>
        <dbReference type="PROSITE" id="PS50112"/>
    </source>
</evidence>
<feature type="transmembrane region" description="Helical" evidence="3">
    <location>
        <begin position="36"/>
        <end position="58"/>
    </location>
</feature>
<evidence type="ECO:0000256" key="2">
    <source>
        <dbReference type="ARBA" id="ARBA00023163"/>
    </source>
</evidence>
<dbReference type="PANTHER" id="PTHR35152:SF1">
    <property type="entry name" value="DOMAIN SIGNALLING PROTEIN, PUTATIVE (AFU_ORTHOLOGUE AFUA_5G11310)-RELATED"/>
    <property type="match status" value="1"/>
</dbReference>
<feature type="domain" description="HTH luxR-type" evidence="5">
    <location>
        <begin position="722"/>
        <end position="787"/>
    </location>
</feature>
<dbReference type="Gene3D" id="3.30.450.20">
    <property type="entry name" value="PAS domain"/>
    <property type="match status" value="3"/>
</dbReference>
<dbReference type="InterPro" id="IPR000792">
    <property type="entry name" value="Tscrpt_reg_LuxR_C"/>
</dbReference>
<evidence type="ECO:0000256" key="1">
    <source>
        <dbReference type="ARBA" id="ARBA00023015"/>
    </source>
</evidence>
<feature type="transmembrane region" description="Helical" evidence="3">
    <location>
        <begin position="103"/>
        <end position="125"/>
    </location>
</feature>
<organism evidence="8 9">
    <name type="scientific">Paenibacillus antri</name>
    <dbReference type="NCBI Taxonomy" id="2582848"/>
    <lineage>
        <taxon>Bacteria</taxon>
        <taxon>Bacillati</taxon>
        <taxon>Bacillota</taxon>
        <taxon>Bacilli</taxon>
        <taxon>Bacillales</taxon>
        <taxon>Paenibacillaceae</taxon>
        <taxon>Paenibacillus</taxon>
    </lineage>
</organism>
<dbReference type="CDD" id="cd00130">
    <property type="entry name" value="PAS"/>
    <property type="match status" value="3"/>
</dbReference>
<dbReference type="GO" id="GO:0016020">
    <property type="term" value="C:membrane"/>
    <property type="evidence" value="ECO:0007669"/>
    <property type="project" value="UniProtKB-UniRule"/>
</dbReference>
<keyword evidence="3" id="KW-1133">Transmembrane helix</keyword>
<dbReference type="PROSITE" id="PS50112">
    <property type="entry name" value="PAS"/>
    <property type="match status" value="2"/>
</dbReference>
<feature type="transmembrane region" description="Helical" evidence="3">
    <location>
        <begin position="211"/>
        <end position="233"/>
    </location>
</feature>
<feature type="domain" description="MHYT" evidence="7">
    <location>
        <begin position="1"/>
        <end position="193"/>
    </location>
</feature>
<dbReference type="PRINTS" id="PR00038">
    <property type="entry name" value="HTHLUXR"/>
</dbReference>
<keyword evidence="3" id="KW-0472">Membrane</keyword>
<dbReference type="Pfam" id="PF13188">
    <property type="entry name" value="PAS_8"/>
    <property type="match status" value="1"/>
</dbReference>
<evidence type="ECO:0000259" key="5">
    <source>
        <dbReference type="PROSITE" id="PS50043"/>
    </source>
</evidence>
<dbReference type="InterPro" id="IPR013655">
    <property type="entry name" value="PAS_fold_3"/>
</dbReference>
<dbReference type="RefSeq" id="WP_138194220.1">
    <property type="nucleotide sequence ID" value="NZ_VCIW01000006.1"/>
</dbReference>
<dbReference type="SMART" id="SM00086">
    <property type="entry name" value="PAC"/>
    <property type="match status" value="2"/>
</dbReference>
<evidence type="ECO:0000313" key="8">
    <source>
        <dbReference type="EMBL" id="TLS51976.1"/>
    </source>
</evidence>
<evidence type="ECO:0000256" key="3">
    <source>
        <dbReference type="PROSITE-ProRule" id="PRU00244"/>
    </source>
</evidence>
<dbReference type="InterPro" id="IPR000014">
    <property type="entry name" value="PAS"/>
</dbReference>
<dbReference type="SUPFAM" id="SSF55785">
    <property type="entry name" value="PYP-like sensor domain (PAS domain)"/>
    <property type="match status" value="3"/>
</dbReference>
<dbReference type="InterPro" id="IPR005330">
    <property type="entry name" value="MHYT_dom"/>
</dbReference>
<feature type="region of interest" description="Disordered" evidence="4">
    <location>
        <begin position="707"/>
        <end position="727"/>
    </location>
</feature>
<dbReference type="NCBIfam" id="TIGR00229">
    <property type="entry name" value="sensory_box"/>
    <property type="match status" value="3"/>
</dbReference>
<keyword evidence="2" id="KW-0804">Transcription</keyword>
<feature type="domain" description="PAS" evidence="6">
    <location>
        <begin position="590"/>
        <end position="660"/>
    </location>
</feature>
<keyword evidence="3" id="KW-0812">Transmembrane</keyword>
<dbReference type="SUPFAM" id="SSF46894">
    <property type="entry name" value="C-terminal effector domain of the bipartite response regulators"/>
    <property type="match status" value="1"/>
</dbReference>
<accession>A0A5R9GCB8</accession>
<dbReference type="Proteomes" id="UP000309676">
    <property type="component" value="Unassembled WGS sequence"/>
</dbReference>
<dbReference type="PROSITE" id="PS50924">
    <property type="entry name" value="MHYT"/>
    <property type="match status" value="1"/>
</dbReference>
<dbReference type="Pfam" id="PF00196">
    <property type="entry name" value="GerE"/>
    <property type="match status" value="1"/>
</dbReference>
<dbReference type="GO" id="GO:0006355">
    <property type="term" value="P:regulation of DNA-templated transcription"/>
    <property type="evidence" value="ECO:0007669"/>
    <property type="project" value="InterPro"/>
</dbReference>
<dbReference type="InterPro" id="IPR036388">
    <property type="entry name" value="WH-like_DNA-bd_sf"/>
</dbReference>
<dbReference type="Pfam" id="PF03707">
    <property type="entry name" value="MHYT"/>
    <property type="match status" value="2"/>
</dbReference>
<dbReference type="InterPro" id="IPR001610">
    <property type="entry name" value="PAC"/>
</dbReference>